<dbReference type="PANTHER" id="PTHR42655">
    <property type="entry name" value="GLYCOGEN PHOSPHORYLASE"/>
    <property type="match status" value="1"/>
</dbReference>
<comment type="similarity">
    <text evidence="1">Belongs to the glycogen phosphorylase family.</text>
</comment>
<dbReference type="NCBIfam" id="TIGR02094">
    <property type="entry name" value="more_P_ylases"/>
    <property type="match status" value="1"/>
</dbReference>
<dbReference type="PIRSF" id="PIRSF000460">
    <property type="entry name" value="Pprylas_GlgP"/>
    <property type="match status" value="1"/>
</dbReference>
<protein>
    <submittedName>
        <fullName evidence="3">Starch phosphorylase</fullName>
    </submittedName>
</protein>
<dbReference type="OrthoDB" id="7229284at2"/>
<dbReference type="Pfam" id="PF00343">
    <property type="entry name" value="Phosphorylase"/>
    <property type="match status" value="1"/>
</dbReference>
<proteinExistence type="inferred from homology"/>
<evidence type="ECO:0000256" key="1">
    <source>
        <dbReference type="ARBA" id="ARBA00006047"/>
    </source>
</evidence>
<dbReference type="Gene3D" id="3.40.50.2000">
    <property type="entry name" value="Glycogen Phosphorylase B"/>
    <property type="match status" value="3"/>
</dbReference>
<accession>A0A4S3K922</accession>
<comment type="caution">
    <text evidence="3">The sequence shown here is derived from an EMBL/GenBank/DDBJ whole genome shotgun (WGS) entry which is preliminary data.</text>
</comment>
<organism evidence="3 4">
    <name type="scientific">Panacagrimonas perspica</name>
    <dbReference type="NCBI Taxonomy" id="381431"/>
    <lineage>
        <taxon>Bacteria</taxon>
        <taxon>Pseudomonadati</taxon>
        <taxon>Pseudomonadota</taxon>
        <taxon>Gammaproteobacteria</taxon>
        <taxon>Nevskiales</taxon>
        <taxon>Nevskiaceae</taxon>
        <taxon>Panacagrimonas</taxon>
    </lineage>
</organism>
<evidence type="ECO:0000256" key="2">
    <source>
        <dbReference type="PIRSR" id="PIRSR000460-1"/>
    </source>
</evidence>
<keyword evidence="2" id="KW-0663">Pyridoxal phosphate</keyword>
<keyword evidence="4" id="KW-1185">Reference proteome</keyword>
<dbReference type="GO" id="GO:0005975">
    <property type="term" value="P:carbohydrate metabolic process"/>
    <property type="evidence" value="ECO:0007669"/>
    <property type="project" value="InterPro"/>
</dbReference>
<reference evidence="3 4" key="1">
    <citation type="submission" date="2019-03" db="EMBL/GenBank/DDBJ databases">
        <title>Genomic Encyclopedia of Type Strains, Phase IV (KMG-IV): sequencing the most valuable type-strain genomes for metagenomic binning, comparative biology and taxonomic classification.</title>
        <authorList>
            <person name="Goeker M."/>
        </authorList>
    </citation>
    <scope>NUCLEOTIDE SEQUENCE [LARGE SCALE GENOMIC DNA]</scope>
    <source>
        <strain evidence="3 4">DSM 26377</strain>
    </source>
</reference>
<sequence length="727" mass="80625">MTEQEHSRLDPERDLIAYLCAEFGITEHLPIYAGGLGVLAGDHLKTASDLGIPLVAVGLMYREGYFRQTLDGHGAQHAAPDPIEPAGHGLKAVTDARGHDLQIKVPMGDHALTLRVWRFDVGRVPLFLLDADHADNDEAERAITARLYGGGSDNRLFQEIVLGIGAVRCLRALGLAPTVWHMNEGHAAFSALERIREAVAGGLSFGSALELVASRTVFTTHTPVPAGHDVFTHEQMHQWLGDYVGSLETTERRLLALGADHRGSHYFNMTALALRTSRFHNGVSRIHGGVASEAEAHIWPQVPPALNPITYVTNGIHLPSFLAPEWRERLENKVPDWSRRALTTADTDWVGAMSDDDYDGVRRALKRRLLQSLRSRLMEQHRRNGLDEHTANLTVSRLGDDGALVLGFARRFATYKRATLLLSDTARLQRLLGDDQRPTLLVFAGKAHPHDKGGQELIRRLFEVSLQPAFVGRLLVVEGYDIAFARELVQGCDVWLNTPEFPMEASGTSGMKSAVNGGVNASILDGWWAEGFDGENGYGLVPSEHADREARDRAEAQALLDVLERQVQKLWFEDHGAWLRRSRAAMRTLIPAFGTARMLRDYERKLYLPAARHGWRMSERNSRNAVEFKRWKKLVRSQGGGVKVEVVVRNPLEVRVHLNGLHASDLALEITRNGAIEVLKLHEENEDVAAYVAPAGGGRAQLRVLPHHALMAQRYELGCLATMDLGE</sequence>
<evidence type="ECO:0000313" key="3">
    <source>
        <dbReference type="EMBL" id="TDU28234.1"/>
    </source>
</evidence>
<gene>
    <name evidence="3" type="ORF">DFR24_2601</name>
</gene>
<dbReference type="InterPro" id="IPR011834">
    <property type="entry name" value="Agluc_phsphrylas"/>
</dbReference>
<evidence type="ECO:0000313" key="4">
    <source>
        <dbReference type="Proteomes" id="UP000295341"/>
    </source>
</evidence>
<name>A0A4S3K922_9GAMM</name>
<dbReference type="GO" id="GO:0008184">
    <property type="term" value="F:glycogen phosphorylase activity"/>
    <property type="evidence" value="ECO:0007669"/>
    <property type="project" value="InterPro"/>
</dbReference>
<dbReference type="Proteomes" id="UP000295341">
    <property type="component" value="Unassembled WGS sequence"/>
</dbReference>
<dbReference type="GO" id="GO:0030170">
    <property type="term" value="F:pyridoxal phosphate binding"/>
    <property type="evidence" value="ECO:0007669"/>
    <property type="project" value="InterPro"/>
</dbReference>
<dbReference type="EMBL" id="SOBT01000009">
    <property type="protein sequence ID" value="TDU28234.1"/>
    <property type="molecule type" value="Genomic_DNA"/>
</dbReference>
<dbReference type="SUPFAM" id="SSF53756">
    <property type="entry name" value="UDP-Glycosyltransferase/glycogen phosphorylase"/>
    <property type="match status" value="1"/>
</dbReference>
<dbReference type="PANTHER" id="PTHR42655:SF1">
    <property type="entry name" value="GLYCOGEN PHOSPHORYLASE"/>
    <property type="match status" value="1"/>
</dbReference>
<dbReference type="RefSeq" id="WP_133881802.1">
    <property type="nucleotide sequence ID" value="NZ_MWIN01000005.1"/>
</dbReference>
<dbReference type="AlphaFoldDB" id="A0A4S3K922"/>
<dbReference type="InterPro" id="IPR000811">
    <property type="entry name" value="Glyco_trans_35"/>
</dbReference>
<dbReference type="InterPro" id="IPR052182">
    <property type="entry name" value="Glycogen/Maltodextrin_Phosph"/>
</dbReference>
<feature type="modified residue" description="N6-(pyridoxal phosphate)lysine" evidence="2">
    <location>
        <position position="512"/>
    </location>
</feature>